<dbReference type="EMBL" id="CP003058">
    <property type="protein sequence ID" value="AEQ21256.1"/>
    <property type="molecule type" value="Genomic_DNA"/>
</dbReference>
<dbReference type="InParanoid" id="G4Q5F6"/>
<protein>
    <submittedName>
        <fullName evidence="1">Uncharacterized protein</fullName>
    </submittedName>
</protein>
<accession>G4Q5F6</accession>
<reference evidence="1 2" key="1">
    <citation type="journal article" date="2011" name="J. Bacteriol.">
        <title>Complete genome sequence of Acidaminococcus intestini RYC-MR95, a Gram-negative bacterium from the phylum Firmicutes.</title>
        <authorList>
            <person name="D'Auria G."/>
            <person name="Galan J.C."/>
            <person name="Rodriguez-Alcayna M."/>
            <person name="Moya A."/>
            <person name="Baquero F."/>
            <person name="Latorre A."/>
        </authorList>
    </citation>
    <scope>NUCLEOTIDE SEQUENCE [LARGE SCALE GENOMIC DNA]</scope>
    <source>
        <strain evidence="1 2">RyC-MR95</strain>
    </source>
</reference>
<dbReference type="AlphaFoldDB" id="G4Q5F6"/>
<dbReference type="STRING" id="568816.Acin_0002"/>
<dbReference type="KEGG" id="ain:Acin_0002"/>
<evidence type="ECO:0000313" key="2">
    <source>
        <dbReference type="Proteomes" id="UP000007093"/>
    </source>
</evidence>
<organism evidence="1 2">
    <name type="scientific">Acidaminococcus intestini (strain RyC-MR95)</name>
    <dbReference type="NCBI Taxonomy" id="568816"/>
    <lineage>
        <taxon>Bacteria</taxon>
        <taxon>Bacillati</taxon>
        <taxon>Bacillota</taxon>
        <taxon>Negativicutes</taxon>
        <taxon>Acidaminococcales</taxon>
        <taxon>Acidaminococcaceae</taxon>
        <taxon>Acidaminococcus</taxon>
    </lineage>
</organism>
<name>G4Q5F6_ACIIR</name>
<evidence type="ECO:0000313" key="1">
    <source>
        <dbReference type="EMBL" id="AEQ21256.1"/>
    </source>
</evidence>
<dbReference type="HOGENOM" id="CLU_3113486_0_0_9"/>
<dbReference type="Proteomes" id="UP000007093">
    <property type="component" value="Chromosome"/>
</dbReference>
<gene>
    <name evidence="1" type="ordered locus">Acin_0002</name>
</gene>
<proteinExistence type="predicted"/>
<sequence length="50" mass="5909">MDESVYNFFSPKSCGLVDSHQQLSHTFINSEIDGHIKDFRIFEQIHSPYY</sequence>
<keyword evidence="2" id="KW-1185">Reference proteome</keyword>